<evidence type="ECO:0000256" key="1">
    <source>
        <dbReference type="PROSITE-ProRule" id="PRU00221"/>
    </source>
</evidence>
<reference evidence="3" key="2">
    <citation type="submission" date="2023-06" db="EMBL/GenBank/DDBJ databases">
        <authorList>
            <person name="Ma L."/>
            <person name="Liu K.-W."/>
            <person name="Li Z."/>
            <person name="Hsiao Y.-Y."/>
            <person name="Qi Y."/>
            <person name="Fu T."/>
            <person name="Tang G."/>
            <person name="Zhang D."/>
            <person name="Sun W.-H."/>
            <person name="Liu D.-K."/>
            <person name="Li Y."/>
            <person name="Chen G.-Z."/>
            <person name="Liu X.-D."/>
            <person name="Liao X.-Y."/>
            <person name="Jiang Y.-T."/>
            <person name="Yu X."/>
            <person name="Hao Y."/>
            <person name="Huang J."/>
            <person name="Zhao X.-W."/>
            <person name="Ke S."/>
            <person name="Chen Y.-Y."/>
            <person name="Wu W.-L."/>
            <person name="Hsu J.-L."/>
            <person name="Lin Y.-F."/>
            <person name="Huang M.-D."/>
            <person name="Li C.-Y."/>
            <person name="Huang L."/>
            <person name="Wang Z.-W."/>
            <person name="Zhao X."/>
            <person name="Zhong W.-Y."/>
            <person name="Peng D.-H."/>
            <person name="Ahmad S."/>
            <person name="Lan S."/>
            <person name="Zhang J.-S."/>
            <person name="Tsai W.-C."/>
            <person name="Van De Peer Y."/>
            <person name="Liu Z.-J."/>
        </authorList>
    </citation>
    <scope>NUCLEOTIDE SEQUENCE</scope>
    <source>
        <strain evidence="3">CP</strain>
        <tissue evidence="3">Leaves</tissue>
    </source>
</reference>
<dbReference type="GO" id="GO:0043291">
    <property type="term" value="C:RAVE complex"/>
    <property type="evidence" value="ECO:0007669"/>
    <property type="project" value="TreeGrafter"/>
</dbReference>
<keyword evidence="4" id="KW-1185">Reference proteome</keyword>
<dbReference type="InterPro" id="IPR022033">
    <property type="entry name" value="Rav1p_C"/>
</dbReference>
<evidence type="ECO:0000313" key="3">
    <source>
        <dbReference type="EMBL" id="KAK1286526.1"/>
    </source>
</evidence>
<dbReference type="SMART" id="SM00320">
    <property type="entry name" value="WD40"/>
    <property type="match status" value="5"/>
</dbReference>
<dbReference type="InterPro" id="IPR052208">
    <property type="entry name" value="DmX-like/RAVE_component"/>
</dbReference>
<proteinExistence type="predicted"/>
<comment type="caution">
    <text evidence="3">The sequence shown here is derived from an EMBL/GenBank/DDBJ whole genome shotgun (WGS) entry which is preliminary data.</text>
</comment>
<dbReference type="Proteomes" id="UP001180020">
    <property type="component" value="Unassembled WGS sequence"/>
</dbReference>
<feature type="domain" description="RAVE complex protein Rav1 C-terminal" evidence="2">
    <location>
        <begin position="1001"/>
        <end position="1430"/>
    </location>
</feature>
<dbReference type="SUPFAM" id="SSF50978">
    <property type="entry name" value="WD40 repeat-like"/>
    <property type="match status" value="1"/>
</dbReference>
<dbReference type="InterPro" id="IPR001680">
    <property type="entry name" value="WD40_rpt"/>
</dbReference>
<reference evidence="3" key="1">
    <citation type="journal article" date="2023" name="Nat. Commun.">
        <title>Diploid and tetraploid genomes of Acorus and the evolution of monocots.</title>
        <authorList>
            <person name="Ma L."/>
            <person name="Liu K.W."/>
            <person name="Li Z."/>
            <person name="Hsiao Y.Y."/>
            <person name="Qi Y."/>
            <person name="Fu T."/>
            <person name="Tang G.D."/>
            <person name="Zhang D."/>
            <person name="Sun W.H."/>
            <person name="Liu D.K."/>
            <person name="Li Y."/>
            <person name="Chen G.Z."/>
            <person name="Liu X.D."/>
            <person name="Liao X.Y."/>
            <person name="Jiang Y.T."/>
            <person name="Yu X."/>
            <person name="Hao Y."/>
            <person name="Huang J."/>
            <person name="Zhao X.W."/>
            <person name="Ke S."/>
            <person name="Chen Y.Y."/>
            <person name="Wu W.L."/>
            <person name="Hsu J.L."/>
            <person name="Lin Y.F."/>
            <person name="Huang M.D."/>
            <person name="Li C.Y."/>
            <person name="Huang L."/>
            <person name="Wang Z.W."/>
            <person name="Zhao X."/>
            <person name="Zhong W.Y."/>
            <person name="Peng D.H."/>
            <person name="Ahmad S."/>
            <person name="Lan S."/>
            <person name="Zhang J.S."/>
            <person name="Tsai W.C."/>
            <person name="Van de Peer Y."/>
            <person name="Liu Z.J."/>
        </authorList>
    </citation>
    <scope>NUCLEOTIDE SEQUENCE</scope>
    <source>
        <strain evidence="3">CP</strain>
    </source>
</reference>
<keyword evidence="1" id="KW-0853">WD repeat</keyword>
<dbReference type="InterPro" id="IPR015943">
    <property type="entry name" value="WD40/YVTN_repeat-like_dom_sf"/>
</dbReference>
<sequence length="1542" mass="170662">MPEETSTSGTAGAPMEVHDHLPLDLIRSQQVPPAPNRRPSSFDYLDDFAGFPWIAYGASSLLVISHFPSPSSSSSSAASDVGPFFRQVIDPPGPSHATAEDVNSVSWCPARPSDGLIAAASGNTVRVYLPDHGDSSGILCWRQIAGLVQSSFVEAIGWTGSGDGLVLTGIDIVSWKRKDDSWEMVWKSIADQPQSLISATWSVEGFVATGCHPSISSKEAVKRVSVYYGNAKVELCHPQFVSGIQWRPVNALDLEKCVSRPPRDVLLTCCLDGAARMWSEVDDGKAKKSGKRSFHVVAVVEVDRFLDGRLGIDISVMWAIDVGAVISKCEGDKYSLMRDDSEDDWVGMCQWLVGVGPKNSLAFWSVHCLDDISPLRFPRVNLWKKLNLLDFSSESQCSIDHLSLESSPIAIKTIISRTRHFGPPKLCNLVQLRPDNSISCLELSDDAALSKDVNPYQEGRERRLSCLSGSVLSQDGHTGTILQVAISPCSCDISLCASLDCYGWLLLWSHSSISNCILGAHRIGFPTWKLIGKVLTEDICTSARYSSLCWAPSRLGDSHVLLLGHEQGIDFLLIKLPRGEGEEILCQKVGMISFGGHVHEEGPDKISVTPLPSICGKSFISNCFMLLGIWMKGFSAVSWKVELHSSDLSGEGCGCSFADGNNLTSPSWKDETPFDGRKYYVSAVLCSSKIPEPHYHNLVTSFATVCPAGLMPSVHQLLASQVWQSHSSSYHMATGYCDGTVKLWRINTSESLTQQSKGQPQAWELVGMFMAHRGPVNGIALSSCGSKIASVSVGTSEGSSCLYIWEPTCLVNTGNFFIEECLFLDGVVIAMNWLSIGNGQLLLGVCMANELRIYSQKRYPGQVLEKSGTSIGMQEWVCISQCCTSHMARNFLWGPGATLLLVHQRHFSNFGQWSFNIDKKNQAKFHLKYSEDHTNSHLTEDDEKFPFSLFAETGASGVRECLVNENGETFKLTQPATNATVNGKATNSCLMTYQEKYGFGTKNEFHSMLEIAYELRRPLPIYHPRALLLFMNTGNWKCAYAALQHLGGYLNSDQTSNTSRKDNGSIFPEFYLSKHYEENFSSSDHNEGLQWGGSLQKSGVQIYGSSLQLGEGNSAANASENIFSSIPQKSEFGGIISSLEKKTNCIRDITEVEKMQIFAIVDLLGEVSDPLQASPYGSFDEPGRRFWVAVRFQHLQFFREFGRVASVEDLVVDSKAVAWAFQSDCQDNLFVSVLPNDPSWLEMRNMGVGFWFTNLTLLRARMEKLARLQYLKRKDPKDCALLYLALNRLQVLVGLFKISRNEKDRPLVGFLSRNFQEEKNKAAALKNAYVLLGKHQLELAIAFFLLGGDPSSAITVCAKNLGDPQLAIVICRLLEGYGGKLERHLISSYLLPNAIEKTDYWLSSLLEWTLGNYTQSFKVMLSSTTDPTADEPDILHNHLAFSESDIGQYCTLLANRNSLRSSVGEHMAASLLKCGLWMTLSALNKCGLPLEALDVYQFFWARLRVKNEQIIQISRSMTPLYHVPHPRVTGCSQMWLFHWSSM</sequence>
<gene>
    <name evidence="3" type="ORF">QJS10_CPB20g01846</name>
</gene>
<dbReference type="InterPro" id="IPR036322">
    <property type="entry name" value="WD40_repeat_dom_sf"/>
</dbReference>
<organism evidence="3 4">
    <name type="scientific">Acorus calamus</name>
    <name type="common">Sweet flag</name>
    <dbReference type="NCBI Taxonomy" id="4465"/>
    <lineage>
        <taxon>Eukaryota</taxon>
        <taxon>Viridiplantae</taxon>
        <taxon>Streptophyta</taxon>
        <taxon>Embryophyta</taxon>
        <taxon>Tracheophyta</taxon>
        <taxon>Spermatophyta</taxon>
        <taxon>Magnoliopsida</taxon>
        <taxon>Liliopsida</taxon>
        <taxon>Acoraceae</taxon>
        <taxon>Acorus</taxon>
    </lineage>
</organism>
<name>A0AAV9CCD3_ACOCL</name>
<feature type="repeat" description="WD" evidence="1">
    <location>
        <begin position="732"/>
        <end position="754"/>
    </location>
</feature>
<protein>
    <recommendedName>
        <fullName evidence="2">RAVE complex protein Rav1 C-terminal domain-containing protein</fullName>
    </recommendedName>
</protein>
<dbReference type="PROSITE" id="PS50082">
    <property type="entry name" value="WD_REPEATS_2"/>
    <property type="match status" value="1"/>
</dbReference>
<dbReference type="Pfam" id="PF12234">
    <property type="entry name" value="Rav1p_C"/>
    <property type="match status" value="1"/>
</dbReference>
<dbReference type="GO" id="GO:0007035">
    <property type="term" value="P:vacuolar acidification"/>
    <property type="evidence" value="ECO:0007669"/>
    <property type="project" value="TreeGrafter"/>
</dbReference>
<dbReference type="EMBL" id="JAUJYO010000020">
    <property type="protein sequence ID" value="KAK1286526.1"/>
    <property type="molecule type" value="Genomic_DNA"/>
</dbReference>
<dbReference type="Gene3D" id="2.130.10.10">
    <property type="entry name" value="YVTN repeat-like/Quinoprotein amine dehydrogenase"/>
    <property type="match status" value="1"/>
</dbReference>
<evidence type="ECO:0000313" key="4">
    <source>
        <dbReference type="Proteomes" id="UP001180020"/>
    </source>
</evidence>
<accession>A0AAV9CCD3</accession>
<evidence type="ECO:0000259" key="2">
    <source>
        <dbReference type="Pfam" id="PF12234"/>
    </source>
</evidence>
<dbReference type="PANTHER" id="PTHR13950:SF9">
    <property type="entry name" value="RABCONNECTIN-3A"/>
    <property type="match status" value="1"/>
</dbReference>
<dbReference type="PANTHER" id="PTHR13950">
    <property type="entry name" value="RABCONNECTIN-RELATED"/>
    <property type="match status" value="1"/>
</dbReference>